<dbReference type="SUPFAM" id="SSF47986">
    <property type="entry name" value="DEATH domain"/>
    <property type="match status" value="1"/>
</dbReference>
<feature type="region of interest" description="Disordered" evidence="1">
    <location>
        <begin position="1087"/>
        <end position="1107"/>
    </location>
</feature>
<dbReference type="InterPro" id="IPR004020">
    <property type="entry name" value="DAPIN"/>
</dbReference>
<dbReference type="InterPro" id="IPR011029">
    <property type="entry name" value="DEATH-like_dom_sf"/>
</dbReference>
<dbReference type="SUPFAM" id="SSF47769">
    <property type="entry name" value="SAM/Pointed domain"/>
    <property type="match status" value="2"/>
</dbReference>
<feature type="domain" description="Pyrin" evidence="3">
    <location>
        <begin position="246"/>
        <end position="338"/>
    </location>
</feature>
<sequence>MSQSTTKLPVDKWTTEDVHQWLMTNVKVHQSCADRFSEEDISGESLLLFEKKDILDLGLKHGPAVKITSFIENLKAGSKHQSQLPVYVEKWTKEQVNQWLMQHVKVYSKYAARLLEEDVSGDCLVCFRKQDLLDVDVKSGPAVKILAELRQLNKKPEPTLQPILHTSNPTDPTKPTHSELSGTQATEIQQPESSDKTEPKSYEVMEKEPKQTQLLPGKASEEEEIQQPKPQNVEAKKKETAATTAVPETSKTVTVEIQKTLENLSKVELKEFHFKLENTTSKQKRIPRGKLERNDSMDTARLLTAHYGHMEALQVTIQTLRNINQNNLALELERDTDQLKQQCPPTKGGKKEANQGDKLKALLTCGGNSLDNYDRFVVVVNKSSPEQVQYLQFLSKLKLFSVLDLDPNSAASGGLCHSYRESRVANLHTATQFQGQTESVIKSLNLYKQTSWVFCNGRQDLDSDSNKELDYKNWLRKCLRDIEQLVSFICNPEVLLRGRCLIIFLLLSPVDIDKDPMFDIYRCFIMNTVEENIITICESHSTYLKWRELILEKCDFDIEHLSINELTLSEINGTIMGLGPLNQTSGRLLPSSGSSAVVLKQKDEDLLTALDVLCLNQCENIYDENSSEFHEFRIKVEEQFYRGGKVKWWNFYFGDKDKEKPFIKRDKYENVRKMIRSQGRDSNNICVLLNLFHDPGCGGTTLAMHVMWDLRREFRCTVLKDNNLPKTEVAIQVLKLMKLESDKPSPVLLLVDDSKETENPNDLVNNIRIAAMEDSLNINVDDTPNCKVIILNCVRSHSPKEQYKQHNHLQNQYITASLTPEEQREFEKKLKELKETHEKPENFYSFMIMKSNFDDKYINDLAHNTLEKFDRSTKEAKLFAFLALLNTYVAESEIALSLCEDFFGMKMIRLEEESVLDRMKPYSNLLIIDTVEEWGGYKGIRILHHTIASACLDELERSFSLKVSDICMEMLQYDLFFSDRVVKHKLMLSIQRMLIERQRKKDGDDREPFSPLIEKIHSQQGRQTVQEIFVTASTRFETSASIPQALARYLYINERDFPEALKWAEKAKNIKENPYTFDTIGQVHKSNLKSNIDREKQEKSHNPEDLNKNMKIATNAMKAFQRAQELADIAEEPQGDDDDDNDNSEDYPRKSYNIYGHVNMLEMAFLVFEILRRLPFFEERNPMKKMYLQSFLRGTLNITSVHKEDNEINNRYVEVIKEHEQFLVKLKTEAKENFELLDRYFAYTKGNSEFDTVNHRKVSDLFKKYVDLFCTTPEDLKKEQENKSHLSSKIDIEERKLFLEKNQADTFSGILQHLDKPAEEMERITECYAFLQQTIVHPKQNIQVKINYILSSIVLYHLKPKSKHVKSTRYISELLNDILQRVGLWHSVPDPYYLALLLFWPSPTEQNTEIGKYVTAIRKSSQKHLSKFFHRRSTIAYLYLGKEQGLRRLVSKSKLDRSFLPKISRDALAQLWWNGDIFKEEAIISCLLRVSGTIEQGEVYANYGTLKIPVRPARLSGIRSGFSTEKVSFFLGFAINGPLAYDIKYEN</sequence>
<dbReference type="InterPro" id="IPR001660">
    <property type="entry name" value="SAM"/>
</dbReference>
<name>A0A3P8S0I5_AMPPE</name>
<dbReference type="Ensembl" id="ENSAPET00000005142.1">
    <property type="protein sequence ID" value="ENSAPEP00000005009.1"/>
    <property type="gene ID" value="ENSAPEG00000003606.1"/>
</dbReference>
<organism evidence="4 5">
    <name type="scientific">Amphiprion percula</name>
    <name type="common">Orange clownfish</name>
    <name type="synonym">Lutjanus percula</name>
    <dbReference type="NCBI Taxonomy" id="161767"/>
    <lineage>
        <taxon>Eukaryota</taxon>
        <taxon>Metazoa</taxon>
        <taxon>Chordata</taxon>
        <taxon>Craniata</taxon>
        <taxon>Vertebrata</taxon>
        <taxon>Euteleostomi</taxon>
        <taxon>Actinopterygii</taxon>
        <taxon>Neopterygii</taxon>
        <taxon>Teleostei</taxon>
        <taxon>Neoteleostei</taxon>
        <taxon>Acanthomorphata</taxon>
        <taxon>Ovalentaria</taxon>
        <taxon>Pomacentridae</taxon>
        <taxon>Amphiprion</taxon>
    </lineage>
</organism>
<evidence type="ECO:0000313" key="5">
    <source>
        <dbReference type="Proteomes" id="UP000265080"/>
    </source>
</evidence>
<dbReference type="PROSITE" id="PS50105">
    <property type="entry name" value="SAM_DOMAIN"/>
    <property type="match status" value="2"/>
</dbReference>
<dbReference type="GO" id="GO:0005737">
    <property type="term" value="C:cytoplasm"/>
    <property type="evidence" value="ECO:0007669"/>
    <property type="project" value="TreeGrafter"/>
</dbReference>
<protein>
    <submittedName>
        <fullName evidence="4">Sterile alpha motif domain containing 9</fullName>
    </submittedName>
</protein>
<dbReference type="Gene3D" id="1.10.150.50">
    <property type="entry name" value="Transcription Factor, Ets-1"/>
    <property type="match status" value="2"/>
</dbReference>
<dbReference type="PANTHER" id="PTHR16155:SF18">
    <property type="entry name" value="STERILE ALPHA MOTIF DOMAIN-CONTAINING PROTEIN 9-LIKE"/>
    <property type="match status" value="1"/>
</dbReference>
<dbReference type="Proteomes" id="UP000265080">
    <property type="component" value="Chromosome 2"/>
</dbReference>
<dbReference type="InterPro" id="IPR013761">
    <property type="entry name" value="SAM/pointed_sf"/>
</dbReference>
<dbReference type="GeneTree" id="ENSGT00390000013973"/>
<reference evidence="4" key="2">
    <citation type="submission" date="2025-08" db="UniProtKB">
        <authorList>
            <consortium name="Ensembl"/>
        </authorList>
    </citation>
    <scope>IDENTIFICATION</scope>
</reference>
<dbReference type="CDD" id="cd08321">
    <property type="entry name" value="Pyrin_ASC-like"/>
    <property type="match status" value="1"/>
</dbReference>
<dbReference type="SMART" id="SM00454">
    <property type="entry name" value="SAM"/>
    <property type="match status" value="2"/>
</dbReference>
<dbReference type="Gene3D" id="1.10.533.10">
    <property type="entry name" value="Death Domain, Fas"/>
    <property type="match status" value="1"/>
</dbReference>
<evidence type="ECO:0000259" key="3">
    <source>
        <dbReference type="PROSITE" id="PS50824"/>
    </source>
</evidence>
<evidence type="ECO:0000313" key="4">
    <source>
        <dbReference type="Ensembl" id="ENSAPEP00000005009.1"/>
    </source>
</evidence>
<dbReference type="PROSITE" id="PS50824">
    <property type="entry name" value="DAPIN"/>
    <property type="match status" value="1"/>
</dbReference>
<feature type="region of interest" description="Disordered" evidence="1">
    <location>
        <begin position="156"/>
        <end position="245"/>
    </location>
</feature>
<evidence type="ECO:0000259" key="2">
    <source>
        <dbReference type="PROSITE" id="PS50105"/>
    </source>
</evidence>
<dbReference type="SMART" id="SM01289">
    <property type="entry name" value="PYRIN"/>
    <property type="match status" value="1"/>
</dbReference>
<keyword evidence="5" id="KW-1185">Reference proteome</keyword>
<dbReference type="Pfam" id="PF02758">
    <property type="entry name" value="PYRIN"/>
    <property type="match status" value="1"/>
</dbReference>
<feature type="compositionally biased region" description="Basic and acidic residues" evidence="1">
    <location>
        <begin position="1091"/>
        <end position="1107"/>
    </location>
</feature>
<accession>A0A3P8S0I5</accession>
<feature type="domain" description="SAM" evidence="2">
    <location>
        <begin position="13"/>
        <end position="59"/>
    </location>
</feature>
<feature type="domain" description="SAM" evidence="2">
    <location>
        <begin position="91"/>
        <end position="137"/>
    </location>
</feature>
<reference evidence="4 5" key="1">
    <citation type="submission" date="2018-03" db="EMBL/GenBank/DDBJ databases">
        <title>Finding Nemo's genes: A chromosome-scale reference assembly of the genome of the orange clownfish Amphiprion percula.</title>
        <authorList>
            <person name="Lehmann R."/>
        </authorList>
    </citation>
    <scope>NUCLEOTIDE SEQUENCE</scope>
</reference>
<feature type="compositionally biased region" description="Basic and acidic residues" evidence="1">
    <location>
        <begin position="193"/>
        <end position="210"/>
    </location>
</feature>
<dbReference type="PANTHER" id="PTHR16155">
    <property type="entry name" value="DED DOMAIN-CONTAINING PROTEIN"/>
    <property type="match status" value="1"/>
</dbReference>
<proteinExistence type="predicted"/>
<reference evidence="4" key="3">
    <citation type="submission" date="2025-09" db="UniProtKB">
        <authorList>
            <consortium name="Ensembl"/>
        </authorList>
    </citation>
    <scope>IDENTIFICATION</scope>
</reference>
<dbReference type="Pfam" id="PF00536">
    <property type="entry name" value="SAM_1"/>
    <property type="match status" value="2"/>
</dbReference>
<evidence type="ECO:0000256" key="1">
    <source>
        <dbReference type="SAM" id="MobiDB-lite"/>
    </source>
</evidence>
<feature type="compositionally biased region" description="Polar residues" evidence="1">
    <location>
        <begin position="164"/>
        <end position="192"/>
    </location>
</feature>
<dbReference type="STRING" id="161767.ENSAPEP00000005009"/>